<evidence type="ECO:0000313" key="2">
    <source>
        <dbReference type="EMBL" id="SFF28507.1"/>
    </source>
</evidence>
<feature type="domain" description="Hemerythrin-like" evidence="1">
    <location>
        <begin position="13"/>
        <end position="144"/>
    </location>
</feature>
<dbReference type="InterPro" id="IPR012312">
    <property type="entry name" value="Hemerythrin-like"/>
</dbReference>
<gene>
    <name evidence="2" type="ORF">SAMN05421541_108142</name>
</gene>
<keyword evidence="3" id="KW-1185">Reference proteome</keyword>
<evidence type="ECO:0000259" key="1">
    <source>
        <dbReference type="Pfam" id="PF01814"/>
    </source>
</evidence>
<accession>A0A1I2HHZ1</accession>
<dbReference type="Pfam" id="PF01814">
    <property type="entry name" value="Hemerythrin"/>
    <property type="match status" value="1"/>
</dbReference>
<dbReference type="CDD" id="cd12108">
    <property type="entry name" value="Hr-like"/>
    <property type="match status" value="1"/>
</dbReference>
<organism evidence="2 3">
    <name type="scientific">Actinoplanes philippinensis</name>
    <dbReference type="NCBI Taxonomy" id="35752"/>
    <lineage>
        <taxon>Bacteria</taxon>
        <taxon>Bacillati</taxon>
        <taxon>Actinomycetota</taxon>
        <taxon>Actinomycetes</taxon>
        <taxon>Micromonosporales</taxon>
        <taxon>Micromonosporaceae</taxon>
        <taxon>Actinoplanes</taxon>
    </lineage>
</organism>
<proteinExistence type="predicted"/>
<dbReference type="OrthoDB" id="5197650at2"/>
<reference evidence="2 3" key="1">
    <citation type="submission" date="2016-10" db="EMBL/GenBank/DDBJ databases">
        <authorList>
            <person name="de Groot N.N."/>
        </authorList>
    </citation>
    <scope>NUCLEOTIDE SEQUENCE [LARGE SCALE GENOMIC DNA]</scope>
    <source>
        <strain evidence="2 3">DSM 43019</strain>
    </source>
</reference>
<evidence type="ECO:0000313" key="3">
    <source>
        <dbReference type="Proteomes" id="UP000199645"/>
    </source>
</evidence>
<protein>
    <submittedName>
        <fullName evidence="2">Hemerythrin HHE cation binding domain-containing protein</fullName>
    </submittedName>
</protein>
<dbReference type="Proteomes" id="UP000199645">
    <property type="component" value="Unassembled WGS sequence"/>
</dbReference>
<dbReference type="EMBL" id="FONV01000008">
    <property type="protein sequence ID" value="SFF28507.1"/>
    <property type="molecule type" value="Genomic_DNA"/>
</dbReference>
<dbReference type="AlphaFoldDB" id="A0A1I2HHZ1"/>
<sequence>MTNTTTPVDTWEMVLAHRLYRREFRILPAVIRAVPAGDLARSRTVGGHLATVVTMLHHHHEAEDELLWPIMLDRVGLHADLVHRMEAQHSRLEGLLSRLIPLNGSWRATASADTRDQLADLLAQASAVLDEHLDDEERDLLPLVAAHVTQAEWDAMNKRARGGPPVNLKLALIQLGAMLEDATAEERRRFLTELPPPARLLWRMFGKSTYAKARDQVRRGPARRAA</sequence>
<dbReference type="RefSeq" id="WP_093616940.1">
    <property type="nucleotide sequence ID" value="NZ_BOMT01000085.1"/>
</dbReference>
<dbReference type="STRING" id="35752.SAMN05421541_108142"/>
<dbReference type="Gene3D" id="1.20.120.520">
    <property type="entry name" value="nmb1532 protein domain like"/>
    <property type="match status" value="1"/>
</dbReference>
<name>A0A1I2HHZ1_9ACTN</name>